<evidence type="ECO:0000256" key="3">
    <source>
        <dbReference type="ARBA" id="ARBA00022679"/>
    </source>
</evidence>
<dbReference type="GO" id="GO:0046872">
    <property type="term" value="F:metal ion binding"/>
    <property type="evidence" value="ECO:0007669"/>
    <property type="project" value="UniProtKB-KW"/>
</dbReference>
<dbReference type="Pfam" id="PF00348">
    <property type="entry name" value="polyprenyl_synt"/>
    <property type="match status" value="1"/>
</dbReference>
<keyword evidence="3 6" id="KW-0808">Transferase</keyword>
<evidence type="ECO:0000256" key="1">
    <source>
        <dbReference type="ARBA" id="ARBA00001946"/>
    </source>
</evidence>
<dbReference type="KEGG" id="ifn:GM661_03930"/>
<dbReference type="PROSITE" id="PS00444">
    <property type="entry name" value="POLYPRENYL_SYNTHASE_2"/>
    <property type="match status" value="1"/>
</dbReference>
<dbReference type="RefSeq" id="WP_230868833.1">
    <property type="nucleotide sequence ID" value="NZ_CP046640.1"/>
</dbReference>
<comment type="cofactor">
    <cofactor evidence="1">
        <name>Mg(2+)</name>
        <dbReference type="ChEBI" id="CHEBI:18420"/>
    </cofactor>
</comment>
<gene>
    <name evidence="7" type="ORF">GM661_03930</name>
</gene>
<dbReference type="PROSITE" id="PS00723">
    <property type="entry name" value="POLYPRENYL_SYNTHASE_1"/>
    <property type="match status" value="1"/>
</dbReference>
<evidence type="ECO:0000256" key="6">
    <source>
        <dbReference type="RuleBase" id="RU004466"/>
    </source>
</evidence>
<dbReference type="SFLD" id="SFLDS00005">
    <property type="entry name" value="Isoprenoid_Synthase_Type_I"/>
    <property type="match status" value="1"/>
</dbReference>
<evidence type="ECO:0000313" key="7">
    <source>
        <dbReference type="EMBL" id="QTL97186.1"/>
    </source>
</evidence>
<comment type="similarity">
    <text evidence="2 6">Belongs to the FPP/GGPP synthase family.</text>
</comment>
<dbReference type="EMBL" id="CP046640">
    <property type="protein sequence ID" value="QTL97186.1"/>
    <property type="molecule type" value="Genomic_DNA"/>
</dbReference>
<dbReference type="Gene3D" id="1.10.600.10">
    <property type="entry name" value="Farnesyl Diphosphate Synthase"/>
    <property type="match status" value="1"/>
</dbReference>
<accession>A0A8A7K652</accession>
<organism evidence="7 8">
    <name type="scientific">Iocasia fonsfrigidae</name>
    <dbReference type="NCBI Taxonomy" id="2682810"/>
    <lineage>
        <taxon>Bacteria</taxon>
        <taxon>Bacillati</taxon>
        <taxon>Bacillota</taxon>
        <taxon>Clostridia</taxon>
        <taxon>Halanaerobiales</taxon>
        <taxon>Halanaerobiaceae</taxon>
        <taxon>Iocasia</taxon>
    </lineage>
</organism>
<dbReference type="InterPro" id="IPR033749">
    <property type="entry name" value="Polyprenyl_synt_CS"/>
</dbReference>
<evidence type="ECO:0000256" key="4">
    <source>
        <dbReference type="ARBA" id="ARBA00022723"/>
    </source>
</evidence>
<sequence length="316" mass="36371">MTRFNDFRIELNNYMKKHCESRRDILNTAISDLINGGGKRLRPIMINIAASFGNYNKDKIIQLASGIELLHMATLVHDDIIDEGKLRRGRETAQHRFGKNIAVFVGDYLLAKSYILFSNNLSRKGLNSLNKTVRLICEGEIAQFQEKYNYHVTVRDYLKRIRRKTALLFGLSTYLGAYESGLRDNLLHHLYNFGLELGMSFQIQDDLLDFTGDEEKTGKKVGQDMAAGIYTLPVICLLEDGNYQKKAWQLLRQGDFTEGDIKQITKMVKESDSLNRSKTMGERFLTRAIKHLKSLPAGKPRDDLYYIIDWQSSREK</sequence>
<name>A0A8A7K652_9FIRM</name>
<dbReference type="PANTHER" id="PTHR12001">
    <property type="entry name" value="GERANYLGERANYL PYROPHOSPHATE SYNTHASE"/>
    <property type="match status" value="1"/>
</dbReference>
<dbReference type="Proteomes" id="UP000665020">
    <property type="component" value="Chromosome"/>
</dbReference>
<keyword evidence="8" id="KW-1185">Reference proteome</keyword>
<dbReference type="GO" id="GO:0008299">
    <property type="term" value="P:isoprenoid biosynthetic process"/>
    <property type="evidence" value="ECO:0007669"/>
    <property type="project" value="InterPro"/>
</dbReference>
<dbReference type="GO" id="GO:0004659">
    <property type="term" value="F:prenyltransferase activity"/>
    <property type="evidence" value="ECO:0007669"/>
    <property type="project" value="InterPro"/>
</dbReference>
<evidence type="ECO:0000313" key="8">
    <source>
        <dbReference type="Proteomes" id="UP000665020"/>
    </source>
</evidence>
<keyword evidence="5" id="KW-0460">Magnesium</keyword>
<evidence type="ECO:0000256" key="2">
    <source>
        <dbReference type="ARBA" id="ARBA00006706"/>
    </source>
</evidence>
<dbReference type="InterPro" id="IPR000092">
    <property type="entry name" value="Polyprenyl_synt"/>
</dbReference>
<proteinExistence type="inferred from homology"/>
<dbReference type="SUPFAM" id="SSF48576">
    <property type="entry name" value="Terpenoid synthases"/>
    <property type="match status" value="1"/>
</dbReference>
<dbReference type="PANTHER" id="PTHR12001:SF69">
    <property type="entry name" value="ALL TRANS-POLYPRENYL-DIPHOSPHATE SYNTHASE PDSS1"/>
    <property type="match status" value="1"/>
</dbReference>
<reference evidence="7" key="1">
    <citation type="submission" date="2019-12" db="EMBL/GenBank/DDBJ databases">
        <authorList>
            <person name="zhang j."/>
            <person name="sun C.M."/>
        </authorList>
    </citation>
    <scope>NUCLEOTIDE SEQUENCE</scope>
    <source>
        <strain evidence="7">NS-1</strain>
    </source>
</reference>
<keyword evidence="4" id="KW-0479">Metal-binding</keyword>
<evidence type="ECO:0000256" key="5">
    <source>
        <dbReference type="ARBA" id="ARBA00022842"/>
    </source>
</evidence>
<dbReference type="InterPro" id="IPR008949">
    <property type="entry name" value="Isoprenoid_synthase_dom_sf"/>
</dbReference>
<dbReference type="CDD" id="cd00685">
    <property type="entry name" value="Trans_IPPS_HT"/>
    <property type="match status" value="1"/>
</dbReference>
<dbReference type="AlphaFoldDB" id="A0A8A7K652"/>
<protein>
    <submittedName>
        <fullName evidence="7">Polyprenyl synthetase family protein</fullName>
    </submittedName>
</protein>